<dbReference type="GO" id="GO:0000977">
    <property type="term" value="F:RNA polymerase II transcription regulatory region sequence-specific DNA binding"/>
    <property type="evidence" value="ECO:0007669"/>
    <property type="project" value="TreeGrafter"/>
</dbReference>
<keyword evidence="2 5" id="KW-0238">DNA-binding</keyword>
<feature type="region of interest" description="Disordered" evidence="7">
    <location>
        <begin position="556"/>
        <end position="587"/>
    </location>
</feature>
<dbReference type="GO" id="GO:0000981">
    <property type="term" value="F:DNA-binding transcription factor activity, RNA polymerase II-specific"/>
    <property type="evidence" value="ECO:0007669"/>
    <property type="project" value="TreeGrafter"/>
</dbReference>
<dbReference type="InterPro" id="IPR009057">
    <property type="entry name" value="Homeodomain-like_sf"/>
</dbReference>
<dbReference type="InterPro" id="IPR001356">
    <property type="entry name" value="HD"/>
</dbReference>
<dbReference type="CDD" id="cd00086">
    <property type="entry name" value="homeodomain"/>
    <property type="match status" value="1"/>
</dbReference>
<feature type="DNA-binding region" description="Homeobox" evidence="5">
    <location>
        <begin position="207"/>
        <end position="257"/>
    </location>
</feature>
<feature type="domain" description="Homeobox" evidence="8">
    <location>
        <begin position="205"/>
        <end position="256"/>
    </location>
</feature>
<evidence type="ECO:0000256" key="7">
    <source>
        <dbReference type="SAM" id="MobiDB-lite"/>
    </source>
</evidence>
<evidence type="ECO:0000256" key="6">
    <source>
        <dbReference type="RuleBase" id="RU000682"/>
    </source>
</evidence>
<evidence type="ECO:0000313" key="10">
    <source>
        <dbReference type="Proteomes" id="UP000253664"/>
    </source>
</evidence>
<feature type="region of interest" description="Disordered" evidence="7">
    <location>
        <begin position="359"/>
        <end position="417"/>
    </location>
</feature>
<feature type="compositionally biased region" description="Polar residues" evidence="7">
    <location>
        <begin position="373"/>
        <end position="386"/>
    </location>
</feature>
<sequence>MLVTRICDRDYYPWQPSKYNSTSESSRMSDRYDLPIPVQPDWQANYPCPPQHGNDNRFPRPLLDEFPRPLSTGNEAQRRDPNYRDGLRCSTDSVGPGIMKRTSPEEDNKTGASETCPVSDCSSRSSGPNNSRLVPSAETEGSLDQRRVRFDEDKDPAMGDEGDMEGDDDDMGEGDSASRPQTVEERLAARRKMKRFRYTLITAPSTDKTRFLMSEFAKQPHPDASHRELLSREIPGLTPRQVQVWFQNRRAKIKRLTADDRDRVVRMRAVPDGFDNVQALHSPYGAVHGLGIPVSSAADAASSHYGNPMLRPLTMDVRRHEEAYMSPSGLTPSFATVDLGQPGGMNNSDMMSPMSSVSVDRFGPGGHLHAPSRTPNPSLSHANNIESLAHASRLGPRPMQGRDSIPRMTSEQSPLRMGLSWKSDSFEFSHCPEAERHRSTYSNAVQAGPAPDGTVAGFDTPYQGSYSSLDPSPQGRPRLRTSSTSLQLNMDFRLRDAYRSPANSSPYPPASTASTKPEGSIMHSALHTPASLSTPSSTSPRRAFGGRIEVQACSESSANEFGRSMHGGSATQRSNTPMKDYFGGTSI</sequence>
<proteinExistence type="predicted"/>
<keyword evidence="3 5" id="KW-0371">Homeobox</keyword>
<evidence type="ECO:0000313" key="9">
    <source>
        <dbReference type="EMBL" id="RCI08169.1"/>
    </source>
</evidence>
<dbReference type="SMART" id="SM00389">
    <property type="entry name" value="HOX"/>
    <property type="match status" value="1"/>
</dbReference>
<dbReference type="SUPFAM" id="SSF46689">
    <property type="entry name" value="Homeodomain-like"/>
    <property type="match status" value="1"/>
</dbReference>
<feature type="compositionally biased region" description="Polar residues" evidence="7">
    <location>
        <begin position="120"/>
        <end position="133"/>
    </location>
</feature>
<feature type="region of interest" description="Disordered" evidence="7">
    <location>
        <begin position="47"/>
        <end position="183"/>
    </location>
</feature>
<dbReference type="EMBL" id="LKCN02000021">
    <property type="protein sequence ID" value="RCI08169.1"/>
    <property type="molecule type" value="Genomic_DNA"/>
</dbReference>
<dbReference type="PROSITE" id="PS50071">
    <property type="entry name" value="HOMEOBOX_2"/>
    <property type="match status" value="1"/>
</dbReference>
<reference evidence="9 10" key="1">
    <citation type="journal article" date="2015" name="BMC Genomics">
        <title>Insights from the genome of Ophiocordyceps polyrhachis-furcata to pathogenicity and host specificity in insect fungi.</title>
        <authorList>
            <person name="Wichadakul D."/>
            <person name="Kobmoo N."/>
            <person name="Ingsriswang S."/>
            <person name="Tangphatsornruang S."/>
            <person name="Chantasingh D."/>
            <person name="Luangsa-ard J.J."/>
            <person name="Eurwilaichitr L."/>
        </authorList>
    </citation>
    <scope>NUCLEOTIDE SEQUENCE [LARGE SCALE GENOMIC DNA]</scope>
    <source>
        <strain evidence="9 10">BCC 54312</strain>
    </source>
</reference>
<feature type="compositionally biased region" description="Basic and acidic residues" evidence="7">
    <location>
        <begin position="54"/>
        <end position="67"/>
    </location>
</feature>
<dbReference type="STRING" id="1330021.A0A367L153"/>
<keyword evidence="4 5" id="KW-0539">Nucleus</keyword>
<gene>
    <name evidence="9" type="ORF">L249_6266</name>
</gene>
<dbReference type="OrthoDB" id="6159439at2759"/>
<feature type="compositionally biased region" description="Low complexity" evidence="7">
    <location>
        <begin position="499"/>
        <end position="517"/>
    </location>
</feature>
<evidence type="ECO:0000256" key="1">
    <source>
        <dbReference type="ARBA" id="ARBA00004123"/>
    </source>
</evidence>
<evidence type="ECO:0000256" key="4">
    <source>
        <dbReference type="ARBA" id="ARBA00023242"/>
    </source>
</evidence>
<dbReference type="PANTHER" id="PTHR24208:SF166">
    <property type="entry name" value="LIM HOMEOBOX TRANSCRIPTION FACTOR 1 ALPHA, ISOFORM B"/>
    <property type="match status" value="1"/>
</dbReference>
<feature type="compositionally biased region" description="Polar residues" evidence="7">
    <location>
        <begin position="462"/>
        <end position="471"/>
    </location>
</feature>
<dbReference type="GO" id="GO:0005634">
    <property type="term" value="C:nucleus"/>
    <property type="evidence" value="ECO:0007669"/>
    <property type="project" value="UniProtKB-SubCell"/>
</dbReference>
<dbReference type="AlphaFoldDB" id="A0A367L153"/>
<evidence type="ECO:0000256" key="3">
    <source>
        <dbReference type="ARBA" id="ARBA00023155"/>
    </source>
</evidence>
<dbReference type="Pfam" id="PF00046">
    <property type="entry name" value="Homeodomain"/>
    <property type="match status" value="1"/>
</dbReference>
<feature type="compositionally biased region" description="Basic and acidic residues" evidence="7">
    <location>
        <begin position="76"/>
        <end position="87"/>
    </location>
</feature>
<evidence type="ECO:0000256" key="2">
    <source>
        <dbReference type="ARBA" id="ARBA00023125"/>
    </source>
</evidence>
<accession>A0A367L153</accession>
<dbReference type="Proteomes" id="UP000253664">
    <property type="component" value="Unassembled WGS sequence"/>
</dbReference>
<feature type="region of interest" description="Disordered" evidence="7">
    <location>
        <begin position="444"/>
        <end position="518"/>
    </location>
</feature>
<dbReference type="PANTHER" id="PTHR24208">
    <property type="entry name" value="LIM/HOMEOBOX PROTEIN LHX"/>
    <property type="match status" value="1"/>
</dbReference>
<evidence type="ECO:0000256" key="5">
    <source>
        <dbReference type="PROSITE-ProRule" id="PRU00108"/>
    </source>
</evidence>
<protein>
    <recommendedName>
        <fullName evidence="8">Homeobox domain-containing protein</fullName>
    </recommendedName>
</protein>
<organism evidence="9 10">
    <name type="scientific">Ophiocordyceps polyrhachis-furcata BCC 54312</name>
    <dbReference type="NCBI Taxonomy" id="1330021"/>
    <lineage>
        <taxon>Eukaryota</taxon>
        <taxon>Fungi</taxon>
        <taxon>Dikarya</taxon>
        <taxon>Ascomycota</taxon>
        <taxon>Pezizomycotina</taxon>
        <taxon>Sordariomycetes</taxon>
        <taxon>Hypocreomycetidae</taxon>
        <taxon>Hypocreales</taxon>
        <taxon>Ophiocordycipitaceae</taxon>
        <taxon>Ophiocordyceps</taxon>
    </lineage>
</organism>
<comment type="caution">
    <text evidence="9">The sequence shown here is derived from an EMBL/GenBank/DDBJ whole genome shotgun (WGS) entry which is preliminary data.</text>
</comment>
<evidence type="ECO:0000259" key="8">
    <source>
        <dbReference type="PROSITE" id="PS50071"/>
    </source>
</evidence>
<dbReference type="Gene3D" id="1.10.10.60">
    <property type="entry name" value="Homeodomain-like"/>
    <property type="match status" value="1"/>
</dbReference>
<comment type="subcellular location">
    <subcellularLocation>
        <location evidence="1 5 6">Nucleus</location>
    </subcellularLocation>
</comment>
<feature type="compositionally biased region" description="Basic and acidic residues" evidence="7">
    <location>
        <begin position="143"/>
        <end position="157"/>
    </location>
</feature>
<name>A0A367L153_9HYPO</name>
<dbReference type="InterPro" id="IPR050453">
    <property type="entry name" value="LIM_Homeobox_TF"/>
</dbReference>
<feature type="compositionally biased region" description="Acidic residues" evidence="7">
    <location>
        <begin position="158"/>
        <end position="173"/>
    </location>
</feature>
<keyword evidence="10" id="KW-1185">Reference proteome</keyword>